<accession>A0A1X7R8Q2</accession>
<dbReference type="Proteomes" id="UP000196158">
    <property type="component" value="Unassembled WGS sequence"/>
</dbReference>
<reference evidence="10 11" key="1">
    <citation type="submission" date="2017-04" db="EMBL/GenBank/DDBJ databases">
        <authorList>
            <person name="Afonso C.L."/>
            <person name="Miller P.J."/>
            <person name="Scott M.A."/>
            <person name="Spackman E."/>
            <person name="Goraichik I."/>
            <person name="Dimitrov K.M."/>
            <person name="Suarez D.L."/>
            <person name="Swayne D.E."/>
        </authorList>
    </citation>
    <scope>NUCLEOTIDE SEQUENCE [LARGE SCALE GENOMIC DNA]</scope>
</reference>
<comment type="subcellular location">
    <subcellularLocation>
        <location evidence="1">Membrane</location>
        <topology evidence="1">Single-pass type II membrane protein</topology>
    </subcellularLocation>
</comment>
<dbReference type="GO" id="GO:0006493">
    <property type="term" value="P:protein O-linked glycosylation"/>
    <property type="evidence" value="ECO:0007669"/>
    <property type="project" value="TreeGrafter"/>
</dbReference>
<evidence type="ECO:0000256" key="1">
    <source>
        <dbReference type="ARBA" id="ARBA00004606"/>
    </source>
</evidence>
<evidence type="ECO:0000256" key="5">
    <source>
        <dbReference type="ARBA" id="ARBA00022692"/>
    </source>
</evidence>
<keyword evidence="5" id="KW-0812">Transmembrane</keyword>
<keyword evidence="3 10" id="KW-0328">Glycosyltransferase</keyword>
<evidence type="ECO:0000256" key="8">
    <source>
        <dbReference type="ARBA" id="ARBA00023136"/>
    </source>
</evidence>
<evidence type="ECO:0000256" key="4">
    <source>
        <dbReference type="ARBA" id="ARBA00022679"/>
    </source>
</evidence>
<dbReference type="PANTHER" id="PTHR31392">
    <property type="entry name" value="ALPHA-1,3-MANNOSYLTRANSFERASE MNN1-RELATED"/>
    <property type="match status" value="1"/>
</dbReference>
<dbReference type="SUPFAM" id="SSF53448">
    <property type="entry name" value="Nucleotide-diphospho-sugar transferases"/>
    <property type="match status" value="1"/>
</dbReference>
<keyword evidence="8" id="KW-0472">Membrane</keyword>
<evidence type="ECO:0000313" key="11">
    <source>
        <dbReference type="Proteomes" id="UP000196158"/>
    </source>
</evidence>
<dbReference type="GO" id="GO:0016020">
    <property type="term" value="C:membrane"/>
    <property type="evidence" value="ECO:0007669"/>
    <property type="project" value="UniProtKB-SubCell"/>
</dbReference>
<evidence type="ECO:0000313" key="10">
    <source>
        <dbReference type="EMBL" id="SMN21616.1"/>
    </source>
</evidence>
<dbReference type="Pfam" id="PF11051">
    <property type="entry name" value="Mannosyl_trans3"/>
    <property type="match status" value="1"/>
</dbReference>
<dbReference type="PANTHER" id="PTHR31392:SF1">
    <property type="entry name" value="ALPHA-1,3-MANNOSYLTRANSFERASE MNN1-RELATED"/>
    <property type="match status" value="1"/>
</dbReference>
<comment type="similarity">
    <text evidence="2">Belongs to the MNN1/MNT family.</text>
</comment>
<dbReference type="AlphaFoldDB" id="A0A1X7R8Q2"/>
<gene>
    <name evidence="10" type="ORF">KASA_0K02937G</name>
</gene>
<dbReference type="OrthoDB" id="430354at2759"/>
<dbReference type="GO" id="GO:0005794">
    <property type="term" value="C:Golgi apparatus"/>
    <property type="evidence" value="ECO:0007669"/>
    <property type="project" value="TreeGrafter"/>
</dbReference>
<keyword evidence="9" id="KW-0325">Glycoprotein</keyword>
<dbReference type="STRING" id="1789683.A0A1X7R8Q2"/>
<keyword evidence="7" id="KW-1133">Transmembrane helix</keyword>
<evidence type="ECO:0000256" key="6">
    <source>
        <dbReference type="ARBA" id="ARBA00022968"/>
    </source>
</evidence>
<keyword evidence="11" id="KW-1185">Reference proteome</keyword>
<evidence type="ECO:0000256" key="3">
    <source>
        <dbReference type="ARBA" id="ARBA00022676"/>
    </source>
</evidence>
<evidence type="ECO:0000256" key="2">
    <source>
        <dbReference type="ARBA" id="ARBA00009105"/>
    </source>
</evidence>
<keyword evidence="6" id="KW-0735">Signal-anchor</keyword>
<dbReference type="InterPro" id="IPR029044">
    <property type="entry name" value="Nucleotide-diphossugar_trans"/>
</dbReference>
<name>A0A1X7R8Q2_9SACH</name>
<dbReference type="GO" id="GO:0000033">
    <property type="term" value="F:alpha-1,3-mannosyltransferase activity"/>
    <property type="evidence" value="ECO:0007669"/>
    <property type="project" value="TreeGrafter"/>
</dbReference>
<organism evidence="10 11">
    <name type="scientific">Maudiozyma saulgeensis</name>
    <dbReference type="NCBI Taxonomy" id="1789683"/>
    <lineage>
        <taxon>Eukaryota</taxon>
        <taxon>Fungi</taxon>
        <taxon>Dikarya</taxon>
        <taxon>Ascomycota</taxon>
        <taxon>Saccharomycotina</taxon>
        <taxon>Saccharomycetes</taxon>
        <taxon>Saccharomycetales</taxon>
        <taxon>Saccharomycetaceae</taxon>
        <taxon>Maudiozyma</taxon>
    </lineage>
</organism>
<evidence type="ECO:0000256" key="9">
    <source>
        <dbReference type="ARBA" id="ARBA00023180"/>
    </source>
</evidence>
<evidence type="ECO:0000256" key="7">
    <source>
        <dbReference type="ARBA" id="ARBA00022989"/>
    </source>
</evidence>
<proteinExistence type="inferred from homology"/>
<keyword evidence="4 10" id="KW-0808">Transferase</keyword>
<dbReference type="InterPro" id="IPR022751">
    <property type="entry name" value="Alpha_mannosyltransferase"/>
</dbReference>
<dbReference type="EMBL" id="FXLY01000008">
    <property type="protein sequence ID" value="SMN21616.1"/>
    <property type="molecule type" value="Genomic_DNA"/>
</dbReference>
<sequence length="626" mass="72433">MISMRMKIRVHLHKRKQFLVVVTLSVILIILCLFTFKSLPTGVKSELKQSQKNVFEFGAFKNGYYVDPDSITLTDEPEFDLEKTDTKYSLFNDSIFAQLKDLDTVEKCNKLARSLILNSRSDVFDIAGSMESLIRNVERFRIYDHCFLRGNVELKDIFVDDLNLMTQLTHTLFPFLNIQFTNEYQFNEILISDLTTNEEKTVVFHKHMGNPFEHWIKTAKGKGIVTTMSIKEIDYFLRLTKVLDKLGNKLPIQIVVSNLNDFYIIKNTLKKKLINSNQNVMVLNVSQLLDTEFTKLKVKGYINKWIATLFNTFEEFIFMDVDVVPFQQINKFFKTSEYKNHGFYMYRDRDIGHAKLEPHCRANYFNLEPTPQEHQLIGTQWAFNLKSSSSQSSKVKSTQHEVYHSFFNNLIMHQVDSGLVLIRKTVENYSSLLMAMQLNMADSLEDCVHGDKEYFWLGPLIAGHTYSVDPTRCGAVGSLYEEEEQVNDGENIKRVGVCSTQIGHCNNKNSLLWLNGGAKLCKNPEAATNDFKNYPEFMSERYGNVDELSKIYNSGLNIDGMVIPDSKKDTMTWMQTRECSQYRFCAYVDISKKTHPSKSGNLIRFDHKQIKTYNEISAIWSEDIGE</sequence>
<protein>
    <submittedName>
        <fullName evidence="10">Similar to Saccharomyces cerevisiae YIL014W MNT3 Alpha-1,3-mannosyltransferase</fullName>
    </submittedName>
</protein>